<protein>
    <submittedName>
        <fullName evidence="2">DUF2171 domain-containing protein</fullName>
    </submittedName>
</protein>
<evidence type="ECO:0000256" key="1">
    <source>
        <dbReference type="SAM" id="MobiDB-lite"/>
    </source>
</evidence>
<dbReference type="SUPFAM" id="SSF50346">
    <property type="entry name" value="PRC-barrel domain"/>
    <property type="match status" value="1"/>
</dbReference>
<evidence type="ECO:0000313" key="2">
    <source>
        <dbReference type="EMBL" id="MDW5592768.1"/>
    </source>
</evidence>
<dbReference type="RefSeq" id="WP_318595027.1">
    <property type="nucleotide sequence ID" value="NZ_JAWSTH010000001.1"/>
</dbReference>
<reference evidence="3" key="1">
    <citation type="submission" date="2023-07" db="EMBL/GenBank/DDBJ databases">
        <title>Conexibacter stalactiti sp. nov., isolated from stalactites in a lava cave and emended description of the genus Conexibacter.</title>
        <authorList>
            <person name="Lee S.D."/>
        </authorList>
    </citation>
    <scope>NUCLEOTIDE SEQUENCE [LARGE SCALE GENOMIC DNA]</scope>
    <source>
        <strain evidence="3">KCTC 39840</strain>
    </source>
</reference>
<dbReference type="EMBL" id="JAWSTH010000001">
    <property type="protein sequence ID" value="MDW5592768.1"/>
    <property type="molecule type" value="Genomic_DNA"/>
</dbReference>
<organism evidence="2 3">
    <name type="scientific">Conexibacter stalactiti</name>
    <dbReference type="NCBI Taxonomy" id="1940611"/>
    <lineage>
        <taxon>Bacteria</taxon>
        <taxon>Bacillati</taxon>
        <taxon>Actinomycetota</taxon>
        <taxon>Thermoleophilia</taxon>
        <taxon>Solirubrobacterales</taxon>
        <taxon>Conexibacteraceae</taxon>
        <taxon>Conexibacter</taxon>
    </lineage>
</organism>
<evidence type="ECO:0000313" key="3">
    <source>
        <dbReference type="Proteomes" id="UP001284601"/>
    </source>
</evidence>
<gene>
    <name evidence="2" type="ORF">R7226_00365</name>
</gene>
<sequence length="118" mass="12884">MPDLGAAISYLVLEPGTEVYDAAGERVGTVDHVLADANIDIFDGIVIDTRLGPGGHRFADAEQIEELFERGVVLNVTSDELHDPEPGPAALDADPDDVDKPELSDRLRRAWDWISGRY</sequence>
<dbReference type="InterPro" id="IPR011033">
    <property type="entry name" value="PRC_barrel-like_sf"/>
</dbReference>
<name>A0ABU4HHH6_9ACTN</name>
<comment type="caution">
    <text evidence="2">The sequence shown here is derived from an EMBL/GenBank/DDBJ whole genome shotgun (WGS) entry which is preliminary data.</text>
</comment>
<dbReference type="InterPro" id="IPR018684">
    <property type="entry name" value="DUF2171"/>
</dbReference>
<proteinExistence type="predicted"/>
<accession>A0ABU4HHH6</accession>
<feature type="region of interest" description="Disordered" evidence="1">
    <location>
        <begin position="79"/>
        <end position="101"/>
    </location>
</feature>
<dbReference type="Pfam" id="PF09939">
    <property type="entry name" value="DUF2171"/>
    <property type="match status" value="1"/>
</dbReference>
<dbReference type="Proteomes" id="UP001284601">
    <property type="component" value="Unassembled WGS sequence"/>
</dbReference>
<keyword evidence="3" id="KW-1185">Reference proteome</keyword>